<evidence type="ECO:0000259" key="4">
    <source>
        <dbReference type="PROSITE" id="PS50949"/>
    </source>
</evidence>
<evidence type="ECO:0000313" key="6">
    <source>
        <dbReference type="Proteomes" id="UP001595923"/>
    </source>
</evidence>
<keyword evidence="2" id="KW-0238">DNA-binding</keyword>
<evidence type="ECO:0000256" key="3">
    <source>
        <dbReference type="ARBA" id="ARBA00023163"/>
    </source>
</evidence>
<feature type="domain" description="HTH gntR-type" evidence="4">
    <location>
        <begin position="11"/>
        <end position="79"/>
    </location>
</feature>
<dbReference type="PANTHER" id="PTHR38445">
    <property type="entry name" value="HTH-TYPE TRANSCRIPTIONAL REPRESSOR YTRA"/>
    <property type="match status" value="1"/>
</dbReference>
<dbReference type="PROSITE" id="PS50949">
    <property type="entry name" value="HTH_GNTR"/>
    <property type="match status" value="1"/>
</dbReference>
<dbReference type="CDD" id="cd07377">
    <property type="entry name" value="WHTH_GntR"/>
    <property type="match status" value="1"/>
</dbReference>
<dbReference type="Pfam" id="PF00392">
    <property type="entry name" value="GntR"/>
    <property type="match status" value="1"/>
</dbReference>
<organism evidence="5 6">
    <name type="scientific">Nocardiopsis mangrovi</name>
    <dbReference type="NCBI Taxonomy" id="1179818"/>
    <lineage>
        <taxon>Bacteria</taxon>
        <taxon>Bacillati</taxon>
        <taxon>Actinomycetota</taxon>
        <taxon>Actinomycetes</taxon>
        <taxon>Streptosporangiales</taxon>
        <taxon>Nocardiopsidaceae</taxon>
        <taxon>Nocardiopsis</taxon>
    </lineage>
</organism>
<keyword evidence="1" id="KW-0805">Transcription regulation</keyword>
<name>A0ABV9DR12_9ACTN</name>
<dbReference type="Gene3D" id="1.10.10.10">
    <property type="entry name" value="Winged helix-like DNA-binding domain superfamily/Winged helix DNA-binding domain"/>
    <property type="match status" value="1"/>
</dbReference>
<dbReference type="SUPFAM" id="SSF46785">
    <property type="entry name" value="Winged helix' DNA-binding domain"/>
    <property type="match status" value="1"/>
</dbReference>
<keyword evidence="3" id="KW-0804">Transcription</keyword>
<gene>
    <name evidence="5" type="ORF">ACFO4E_04420</name>
</gene>
<dbReference type="SMART" id="SM00345">
    <property type="entry name" value="HTH_GNTR"/>
    <property type="match status" value="1"/>
</dbReference>
<accession>A0ABV9DR12</accession>
<proteinExistence type="predicted"/>
<dbReference type="PANTHER" id="PTHR38445:SF12">
    <property type="entry name" value="GNTR-FAMILY TRANSCRIPTIONAL REGULATOR"/>
    <property type="match status" value="1"/>
</dbReference>
<evidence type="ECO:0000313" key="5">
    <source>
        <dbReference type="EMBL" id="MFC4561097.1"/>
    </source>
</evidence>
<dbReference type="InterPro" id="IPR000524">
    <property type="entry name" value="Tscrpt_reg_HTH_GntR"/>
</dbReference>
<comment type="caution">
    <text evidence="5">The sequence shown here is derived from an EMBL/GenBank/DDBJ whole genome shotgun (WGS) entry which is preliminary data.</text>
</comment>
<dbReference type="RefSeq" id="WP_378571719.1">
    <property type="nucleotide sequence ID" value="NZ_JBHSFQ010000003.1"/>
</dbReference>
<dbReference type="InterPro" id="IPR036390">
    <property type="entry name" value="WH_DNA-bd_sf"/>
</dbReference>
<dbReference type="Proteomes" id="UP001595923">
    <property type="component" value="Unassembled WGS sequence"/>
</dbReference>
<evidence type="ECO:0000256" key="1">
    <source>
        <dbReference type="ARBA" id="ARBA00023015"/>
    </source>
</evidence>
<protein>
    <submittedName>
        <fullName evidence="5">GntR family transcriptional regulator</fullName>
    </submittedName>
</protein>
<evidence type="ECO:0000256" key="2">
    <source>
        <dbReference type="ARBA" id="ARBA00023125"/>
    </source>
</evidence>
<dbReference type="EMBL" id="JBHSFQ010000003">
    <property type="protein sequence ID" value="MFC4561097.1"/>
    <property type="molecule type" value="Genomic_DNA"/>
</dbReference>
<sequence length="133" mass="14957">MQLLLDLDSEVPIYQQIRDRVVEAIAEGALAPGAGLPSTRQLALDLAINFHTVNKAYDLLRREGFIRINRKSGAAVRPDVKQPSDELRAGVDWEGRMRTLLAELDVRGIAKEEVMAYVEATLDRFPARDDEQR</sequence>
<dbReference type="InterPro" id="IPR036388">
    <property type="entry name" value="WH-like_DNA-bd_sf"/>
</dbReference>
<keyword evidence="6" id="KW-1185">Reference proteome</keyword>
<reference evidence="6" key="1">
    <citation type="journal article" date="2019" name="Int. J. Syst. Evol. Microbiol.">
        <title>The Global Catalogue of Microorganisms (GCM) 10K type strain sequencing project: providing services to taxonomists for standard genome sequencing and annotation.</title>
        <authorList>
            <consortium name="The Broad Institute Genomics Platform"/>
            <consortium name="The Broad Institute Genome Sequencing Center for Infectious Disease"/>
            <person name="Wu L."/>
            <person name="Ma J."/>
        </authorList>
    </citation>
    <scope>NUCLEOTIDE SEQUENCE [LARGE SCALE GENOMIC DNA]</scope>
    <source>
        <strain evidence="6">XZYJ18</strain>
    </source>
</reference>